<dbReference type="AlphaFoldDB" id="I7LA16"/>
<evidence type="ECO:0000256" key="1">
    <source>
        <dbReference type="SAM" id="Phobius"/>
    </source>
</evidence>
<keyword evidence="1" id="KW-1133">Transmembrane helix</keyword>
<name>I7LA16_9LACO</name>
<dbReference type="InterPro" id="IPR049731">
    <property type="entry name" value="LVIS_2131-like"/>
</dbReference>
<dbReference type="NCBIfam" id="NF040508">
    <property type="entry name" value="LVIS_2131_fam"/>
    <property type="match status" value="1"/>
</dbReference>
<protein>
    <submittedName>
        <fullName evidence="2">Uncharacterized protein</fullName>
    </submittedName>
</protein>
<keyword evidence="3" id="KW-1185">Reference proteome</keyword>
<keyword evidence="1" id="KW-0812">Transmembrane</keyword>
<gene>
    <name evidence="2" type="ORF">BN53_08810</name>
</gene>
<evidence type="ECO:0000313" key="2">
    <source>
        <dbReference type="EMBL" id="CCI84301.1"/>
    </source>
</evidence>
<accession>I7LA16</accession>
<dbReference type="Proteomes" id="UP000009311">
    <property type="component" value="Unassembled WGS sequence"/>
</dbReference>
<evidence type="ECO:0000313" key="3">
    <source>
        <dbReference type="Proteomes" id="UP000009311"/>
    </source>
</evidence>
<feature type="transmembrane region" description="Helical" evidence="1">
    <location>
        <begin position="59"/>
        <end position="76"/>
    </location>
</feature>
<sequence length="189" mass="21363">MLDFLVVTGGSQKTGWNFLGILLVVAIILYLVFIVQNIRQRRIKMIIKEHKRFTWKNTLLSLVEVVAFLVASVWMFNNVFLDNPDLEDSSRITSSVEYKPLVLETGGSGNSSYVTIDSAKKKVGSQEYTFYIDGQKYKVPGTQASVAFGPKVLDVSAEKIPYNDKVLAKKDQQYQKAYVAIYTAVYKKN</sequence>
<feature type="transmembrane region" description="Helical" evidence="1">
    <location>
        <begin position="15"/>
        <end position="38"/>
    </location>
</feature>
<proteinExistence type="predicted"/>
<dbReference type="STRING" id="1423790.BN53_08810"/>
<comment type="caution">
    <text evidence="2">The sequence shown here is derived from an EMBL/GenBank/DDBJ whole genome shotgun (WGS) entry which is preliminary data.</text>
</comment>
<dbReference type="EMBL" id="CAKD01000001">
    <property type="protein sequence ID" value="CCI84301.1"/>
    <property type="molecule type" value="Genomic_DNA"/>
</dbReference>
<reference evidence="2 3" key="1">
    <citation type="submission" date="2012-06" db="EMBL/GenBank/DDBJ databases">
        <title>Draft Genome Sequence of Lactobacillus pasteurii CRBIP 24.76T.</title>
        <authorList>
            <person name="Cousin S."/>
            <person name="Bouchier C."/>
            <person name="Loux V."/>
            <person name="Ma L."/>
            <person name="Creno S."/>
            <person name="Bizet C."/>
            <person name="Clermont D."/>
        </authorList>
    </citation>
    <scope>NUCLEOTIDE SEQUENCE [LARGE SCALE GENOMIC DNA]</scope>
    <source>
        <strain evidence="3">CRBIP 24.76T</strain>
    </source>
</reference>
<keyword evidence="1" id="KW-0472">Membrane</keyword>
<dbReference type="PATRIC" id="fig|1423790.3.peg.1402"/>
<organism evidence="2 3">
    <name type="scientific">Lactobacillus pasteurii DSM 23907 = CRBIP 24.76</name>
    <dbReference type="NCBI Taxonomy" id="1423790"/>
    <lineage>
        <taxon>Bacteria</taxon>
        <taxon>Bacillati</taxon>
        <taxon>Bacillota</taxon>
        <taxon>Bacilli</taxon>
        <taxon>Lactobacillales</taxon>
        <taxon>Lactobacillaceae</taxon>
        <taxon>Lactobacillus</taxon>
    </lineage>
</organism>
<dbReference type="eggNOG" id="ENOG50300NC">
    <property type="taxonomic scope" value="Bacteria"/>
</dbReference>